<evidence type="ECO:0000313" key="1">
    <source>
        <dbReference type="EMBL" id="KAK9987355.1"/>
    </source>
</evidence>
<protein>
    <submittedName>
        <fullName evidence="1">Uncharacterized protein</fullName>
    </submittedName>
</protein>
<evidence type="ECO:0000313" key="2">
    <source>
        <dbReference type="Proteomes" id="UP001459277"/>
    </source>
</evidence>
<proteinExistence type="predicted"/>
<dbReference type="EMBL" id="JAZDWU010000011">
    <property type="protein sequence ID" value="KAK9987355.1"/>
    <property type="molecule type" value="Genomic_DNA"/>
</dbReference>
<dbReference type="AlphaFoldDB" id="A0AAW2BR82"/>
<accession>A0AAW2BR82</accession>
<gene>
    <name evidence="1" type="ORF">SO802_032306</name>
</gene>
<keyword evidence="2" id="KW-1185">Reference proteome</keyword>
<organism evidence="1 2">
    <name type="scientific">Lithocarpus litseifolius</name>
    <dbReference type="NCBI Taxonomy" id="425828"/>
    <lineage>
        <taxon>Eukaryota</taxon>
        <taxon>Viridiplantae</taxon>
        <taxon>Streptophyta</taxon>
        <taxon>Embryophyta</taxon>
        <taxon>Tracheophyta</taxon>
        <taxon>Spermatophyta</taxon>
        <taxon>Magnoliopsida</taxon>
        <taxon>eudicotyledons</taxon>
        <taxon>Gunneridae</taxon>
        <taxon>Pentapetalae</taxon>
        <taxon>rosids</taxon>
        <taxon>fabids</taxon>
        <taxon>Fagales</taxon>
        <taxon>Fagaceae</taxon>
        <taxon>Lithocarpus</taxon>
    </lineage>
</organism>
<name>A0AAW2BR82_9ROSI</name>
<sequence length="162" mass="18918">MEISNPRSQIQFHLHHSYNNNNHNLHLFSLDLQRTEDNKELYMLYNEDDTDFTRHANFDIPSHGPELDPLNKILHVTSFTQCHLRYTWMKALSLPLRKNIMRAVGFCRIGHIVLELDGGQLISWDLETQEIKDFGIIGYNFVDAYVESLVLLDKTANNAITY</sequence>
<dbReference type="Proteomes" id="UP001459277">
    <property type="component" value="Unassembled WGS sequence"/>
</dbReference>
<comment type="caution">
    <text evidence="1">The sequence shown here is derived from an EMBL/GenBank/DDBJ whole genome shotgun (WGS) entry which is preliminary data.</text>
</comment>
<reference evidence="1 2" key="1">
    <citation type="submission" date="2024-01" db="EMBL/GenBank/DDBJ databases">
        <title>A telomere-to-telomere, gap-free genome of sweet tea (Lithocarpus litseifolius).</title>
        <authorList>
            <person name="Zhou J."/>
        </authorList>
    </citation>
    <scope>NUCLEOTIDE SEQUENCE [LARGE SCALE GENOMIC DNA]</scope>
    <source>
        <strain evidence="1">Zhou-2022a</strain>
        <tissue evidence="1">Leaf</tissue>
    </source>
</reference>